<proteinExistence type="predicted"/>
<gene>
    <name evidence="3" type="ORF">B0I10_1027</name>
</gene>
<name>A0A328WVN8_9FLAO</name>
<dbReference type="InterPro" id="IPR024618">
    <property type="entry name" value="DUF3857"/>
</dbReference>
<dbReference type="Proteomes" id="UP000249518">
    <property type="component" value="Unassembled WGS sequence"/>
</dbReference>
<dbReference type="AlphaFoldDB" id="A0A328WVN8"/>
<accession>A0A328WVN8</accession>
<dbReference type="GO" id="GO:0006508">
    <property type="term" value="P:proteolysis"/>
    <property type="evidence" value="ECO:0007669"/>
    <property type="project" value="UniProtKB-KW"/>
</dbReference>
<dbReference type="SUPFAM" id="SSF54001">
    <property type="entry name" value="Cysteine proteinases"/>
    <property type="match status" value="1"/>
</dbReference>
<feature type="chain" id="PRO_5016379734" evidence="1">
    <location>
        <begin position="21"/>
        <end position="632"/>
    </location>
</feature>
<keyword evidence="3" id="KW-0378">Hydrolase</keyword>
<protein>
    <submittedName>
        <fullName evidence="3">Transglutaminase-like putative cysteine protease</fullName>
    </submittedName>
</protein>
<dbReference type="Gene3D" id="3.10.620.30">
    <property type="match status" value="1"/>
</dbReference>
<dbReference type="Gene3D" id="2.60.40.3140">
    <property type="match status" value="1"/>
</dbReference>
<keyword evidence="1" id="KW-0732">Signal</keyword>
<keyword evidence="4" id="KW-1185">Reference proteome</keyword>
<keyword evidence="3" id="KW-0645">Protease</keyword>
<feature type="domain" description="DUF3857" evidence="2">
    <location>
        <begin position="53"/>
        <end position="204"/>
    </location>
</feature>
<dbReference type="Pfam" id="PF12969">
    <property type="entry name" value="DUF3857"/>
    <property type="match status" value="1"/>
</dbReference>
<evidence type="ECO:0000259" key="2">
    <source>
        <dbReference type="Pfam" id="PF12969"/>
    </source>
</evidence>
<evidence type="ECO:0000256" key="1">
    <source>
        <dbReference type="SAM" id="SignalP"/>
    </source>
</evidence>
<dbReference type="OrthoDB" id="8595007at2"/>
<dbReference type="InterPro" id="IPR038765">
    <property type="entry name" value="Papain-like_cys_pep_sf"/>
</dbReference>
<feature type="signal peptide" evidence="1">
    <location>
        <begin position="1"/>
        <end position="20"/>
    </location>
</feature>
<organism evidence="3 4">
    <name type="scientific">Flavobacterium lacus</name>
    <dbReference type="NCBI Taxonomy" id="1353778"/>
    <lineage>
        <taxon>Bacteria</taxon>
        <taxon>Pseudomonadati</taxon>
        <taxon>Bacteroidota</taxon>
        <taxon>Flavobacteriia</taxon>
        <taxon>Flavobacteriales</taxon>
        <taxon>Flavobacteriaceae</taxon>
        <taxon>Flavobacterium</taxon>
    </lineage>
</organism>
<dbReference type="GO" id="GO:0008233">
    <property type="term" value="F:peptidase activity"/>
    <property type="evidence" value="ECO:0007669"/>
    <property type="project" value="UniProtKB-KW"/>
</dbReference>
<comment type="caution">
    <text evidence="3">The sequence shown here is derived from an EMBL/GenBank/DDBJ whole genome shotgun (WGS) entry which is preliminary data.</text>
</comment>
<sequence>MRNLLQLFCFCFTFASSVSAQNLYYLTIPNELKENANACVRLSKINVTISSNKSMKIASERIVTVFNEYGLKHMKAASHYDNSTKIKSIEAIIYNALGEELRKIKRKDFRDQSLADGFSIIGDNRILYLDYTPIQYPFTMVFKSEVETSNTAFLPIFKPYEDYYVSIEKSELSYFVLPELGLKFKELNSEGSKIEKIENSSSLTFFIENISANKREEYSPPFQKMVPSVLFGLTKFHLEGVDGEAETWNSFGKWMYSTLLNGTDILPETAVQKIKSIVGEEKDPLKIAHIVFKYIQNNTRYVSIQLGIGGWKPMDAKDVDRLGYGDCKALANYARALLKVVGVESFYSVVYRGSEKEDIDENFVTMQGNHVILGIPYNESIYWMECTSQNIPFNFQANDTDDRLALLVKPEGGKLIRTNVYLKNQNKQETIGSYNLQSNGSISGQVSITSSGFQYQNKYELENQSVIDKEKFYKNYFSTIPNLKLNQIQFQNDKSQIQFTENITLSAENYANKNGNRLLFALNAFNQNSAVPPKYKNRNNAFEIPRGYHDNDYIIITLPNDYLIEAKPNDVDIVSKFGSYSISFEYLEDKVIFKRDLIMNEGVFEKEDYEEFRKFREQIARNDNSKISLLKS</sequence>
<evidence type="ECO:0000313" key="3">
    <source>
        <dbReference type="EMBL" id="RAR50213.1"/>
    </source>
</evidence>
<dbReference type="Gene3D" id="2.60.120.1130">
    <property type="match status" value="1"/>
</dbReference>
<dbReference type="EMBL" id="QLSV01000002">
    <property type="protein sequence ID" value="RAR50213.1"/>
    <property type="molecule type" value="Genomic_DNA"/>
</dbReference>
<evidence type="ECO:0000313" key="4">
    <source>
        <dbReference type="Proteomes" id="UP000249518"/>
    </source>
</evidence>
<reference evidence="3 4" key="1">
    <citation type="submission" date="2018-06" db="EMBL/GenBank/DDBJ databases">
        <title>Genomic Encyclopedia of Type Strains, Phase III (KMG-III): the genomes of soil and plant-associated and newly described type strains.</title>
        <authorList>
            <person name="Whitman W."/>
        </authorList>
    </citation>
    <scope>NUCLEOTIDE SEQUENCE [LARGE SCALE GENOMIC DNA]</scope>
    <source>
        <strain evidence="3 4">CGMCC 1.12504</strain>
    </source>
</reference>